<dbReference type="CDD" id="cd06577">
    <property type="entry name" value="PASTA_pknB"/>
    <property type="match status" value="1"/>
</dbReference>
<dbReference type="GO" id="GO:0009252">
    <property type="term" value="P:peptidoglycan biosynthetic process"/>
    <property type="evidence" value="ECO:0007669"/>
    <property type="project" value="UniProtKB-KW"/>
</dbReference>
<dbReference type="Pfam" id="PF00912">
    <property type="entry name" value="Transgly"/>
    <property type="match status" value="1"/>
</dbReference>
<dbReference type="GO" id="GO:0009002">
    <property type="term" value="F:serine-type D-Ala-D-Ala carboxypeptidase activity"/>
    <property type="evidence" value="ECO:0007669"/>
    <property type="project" value="UniProtKB-EC"/>
</dbReference>
<dbReference type="InterPro" id="IPR023346">
    <property type="entry name" value="Lysozyme-like_dom_sf"/>
</dbReference>
<name>A0A8A4ZG83_9MICO</name>
<comment type="catalytic activity">
    <reaction evidence="12">
        <text>Preferential cleavage: (Ac)2-L-Lys-D-Ala-|-D-Ala. Also transpeptidation of peptidyl-alanyl moieties that are N-acyl substituents of D-alanine.</text>
        <dbReference type="EC" id="3.4.16.4"/>
    </reaction>
</comment>
<evidence type="ECO:0000256" key="3">
    <source>
        <dbReference type="ARBA" id="ARBA00022645"/>
    </source>
</evidence>
<dbReference type="AlphaFoldDB" id="A0A8A4ZG83"/>
<dbReference type="SUPFAM" id="SSF56601">
    <property type="entry name" value="beta-lactamase/transpeptidase-like"/>
    <property type="match status" value="1"/>
</dbReference>
<comment type="catalytic activity">
    <reaction evidence="13">
        <text>[GlcNAc-(1-&gt;4)-Mur2Ac(oyl-L-Ala-gamma-D-Glu-L-Lys-D-Ala-D-Ala)](n)-di-trans,octa-cis-undecaprenyl diphosphate + beta-D-GlcNAc-(1-&gt;4)-Mur2Ac(oyl-L-Ala-gamma-D-Glu-L-Lys-D-Ala-D-Ala)-di-trans,octa-cis-undecaprenyl diphosphate = [GlcNAc-(1-&gt;4)-Mur2Ac(oyl-L-Ala-gamma-D-Glu-L-Lys-D-Ala-D-Ala)](n+1)-di-trans,octa-cis-undecaprenyl diphosphate + di-trans,octa-cis-undecaprenyl diphosphate + H(+)</text>
        <dbReference type="Rhea" id="RHEA:23708"/>
        <dbReference type="Rhea" id="RHEA-COMP:9602"/>
        <dbReference type="Rhea" id="RHEA-COMP:9603"/>
        <dbReference type="ChEBI" id="CHEBI:15378"/>
        <dbReference type="ChEBI" id="CHEBI:58405"/>
        <dbReference type="ChEBI" id="CHEBI:60033"/>
        <dbReference type="ChEBI" id="CHEBI:78435"/>
        <dbReference type="EC" id="2.4.99.28"/>
    </reaction>
</comment>
<dbReference type="InterPro" id="IPR050396">
    <property type="entry name" value="Glycosyltr_51/Transpeptidase"/>
</dbReference>
<evidence type="ECO:0000256" key="14">
    <source>
        <dbReference type="SAM" id="MobiDB-lite"/>
    </source>
</evidence>
<keyword evidence="18" id="KW-1185">Reference proteome</keyword>
<keyword evidence="7" id="KW-0378">Hydrolase</keyword>
<dbReference type="InterPro" id="IPR012338">
    <property type="entry name" value="Beta-lactam/transpept-like"/>
</dbReference>
<dbReference type="InterPro" id="IPR005543">
    <property type="entry name" value="PASTA_dom"/>
</dbReference>
<reference evidence="17" key="1">
    <citation type="submission" date="2021-03" db="EMBL/GenBank/DDBJ databases">
        <title>Pengzhenrongella sicca gen. nov., sp. nov., a new member of suborder Micrococcineae isolated from High-Arctic tundra soil.</title>
        <authorList>
            <person name="Peng F."/>
        </authorList>
    </citation>
    <scope>NUCLEOTIDE SEQUENCE</scope>
    <source>
        <strain evidence="17">LRZ-2</strain>
    </source>
</reference>
<feature type="domain" description="PASTA" evidence="16">
    <location>
        <begin position="699"/>
        <end position="766"/>
    </location>
</feature>
<dbReference type="Pfam" id="PF03793">
    <property type="entry name" value="PASTA"/>
    <property type="match status" value="1"/>
</dbReference>
<evidence type="ECO:0000256" key="10">
    <source>
        <dbReference type="ARBA" id="ARBA00023268"/>
    </source>
</evidence>
<keyword evidence="15" id="KW-0812">Transmembrane</keyword>
<keyword evidence="9" id="KW-0573">Peptidoglycan synthesis</keyword>
<comment type="similarity">
    <text evidence="2">In the N-terminal section; belongs to the glycosyltransferase 51 family.</text>
</comment>
<keyword evidence="11" id="KW-0961">Cell wall biogenesis/degradation</keyword>
<accession>A0A8A4ZG83</accession>
<evidence type="ECO:0000256" key="11">
    <source>
        <dbReference type="ARBA" id="ARBA00023316"/>
    </source>
</evidence>
<dbReference type="Gene3D" id="1.10.3810.10">
    <property type="entry name" value="Biosynthetic peptidoglycan transglycosylase-like"/>
    <property type="match status" value="1"/>
</dbReference>
<keyword evidence="3" id="KW-0121">Carboxypeptidase</keyword>
<evidence type="ECO:0000259" key="16">
    <source>
        <dbReference type="PROSITE" id="PS51178"/>
    </source>
</evidence>
<dbReference type="PANTHER" id="PTHR32282">
    <property type="entry name" value="BINDING PROTEIN TRANSPEPTIDASE, PUTATIVE-RELATED"/>
    <property type="match status" value="1"/>
</dbReference>
<evidence type="ECO:0000256" key="1">
    <source>
        <dbReference type="ARBA" id="ARBA00007090"/>
    </source>
</evidence>
<dbReference type="Gene3D" id="3.40.710.10">
    <property type="entry name" value="DD-peptidase/beta-lactamase superfamily"/>
    <property type="match status" value="1"/>
</dbReference>
<dbReference type="GO" id="GO:0030288">
    <property type="term" value="C:outer membrane-bounded periplasmic space"/>
    <property type="evidence" value="ECO:0007669"/>
    <property type="project" value="TreeGrafter"/>
</dbReference>
<dbReference type="GO" id="GO:0071555">
    <property type="term" value="P:cell wall organization"/>
    <property type="evidence" value="ECO:0007669"/>
    <property type="project" value="UniProtKB-KW"/>
</dbReference>
<proteinExistence type="inferred from homology"/>
<evidence type="ECO:0000256" key="9">
    <source>
        <dbReference type="ARBA" id="ARBA00022984"/>
    </source>
</evidence>
<evidence type="ECO:0000256" key="13">
    <source>
        <dbReference type="ARBA" id="ARBA00049902"/>
    </source>
</evidence>
<feature type="compositionally biased region" description="Low complexity" evidence="14">
    <location>
        <begin position="678"/>
        <end position="694"/>
    </location>
</feature>
<dbReference type="FunFam" id="1.10.3810.10:FF:000001">
    <property type="entry name" value="Penicillin-binding protein 1A"/>
    <property type="match status" value="1"/>
</dbReference>
<dbReference type="PROSITE" id="PS51178">
    <property type="entry name" value="PASTA"/>
    <property type="match status" value="1"/>
</dbReference>
<feature type="region of interest" description="Disordered" evidence="14">
    <location>
        <begin position="728"/>
        <end position="789"/>
    </location>
</feature>
<keyword evidence="10" id="KW-0511">Multifunctional enzyme</keyword>
<evidence type="ECO:0000313" key="18">
    <source>
        <dbReference type="Proteomes" id="UP000663937"/>
    </source>
</evidence>
<evidence type="ECO:0000256" key="7">
    <source>
        <dbReference type="ARBA" id="ARBA00022801"/>
    </source>
</evidence>
<feature type="compositionally biased region" description="Low complexity" evidence="14">
    <location>
        <begin position="7"/>
        <end position="18"/>
    </location>
</feature>
<dbReference type="SUPFAM" id="SSF53955">
    <property type="entry name" value="Lysozyme-like"/>
    <property type="match status" value="1"/>
</dbReference>
<evidence type="ECO:0000256" key="12">
    <source>
        <dbReference type="ARBA" id="ARBA00034000"/>
    </source>
</evidence>
<dbReference type="InterPro" id="IPR001264">
    <property type="entry name" value="Glyco_trans_51"/>
</dbReference>
<dbReference type="SMART" id="SM00740">
    <property type="entry name" value="PASTA"/>
    <property type="match status" value="1"/>
</dbReference>
<protein>
    <submittedName>
        <fullName evidence="17">Penicillin-binding protein</fullName>
    </submittedName>
</protein>
<dbReference type="GO" id="GO:0008955">
    <property type="term" value="F:peptidoglycan glycosyltransferase activity"/>
    <property type="evidence" value="ECO:0007669"/>
    <property type="project" value="UniProtKB-EC"/>
</dbReference>
<evidence type="ECO:0000256" key="6">
    <source>
        <dbReference type="ARBA" id="ARBA00022679"/>
    </source>
</evidence>
<keyword evidence="4" id="KW-0645">Protease</keyword>
<keyword evidence="15" id="KW-1133">Transmembrane helix</keyword>
<evidence type="ECO:0000313" key="17">
    <source>
        <dbReference type="EMBL" id="QTE29487.1"/>
    </source>
</evidence>
<dbReference type="GO" id="GO:0008658">
    <property type="term" value="F:penicillin binding"/>
    <property type="evidence" value="ECO:0007669"/>
    <property type="project" value="InterPro"/>
</dbReference>
<dbReference type="PANTHER" id="PTHR32282:SF34">
    <property type="entry name" value="PENICILLIN-BINDING PROTEIN 1A"/>
    <property type="match status" value="1"/>
</dbReference>
<evidence type="ECO:0000256" key="5">
    <source>
        <dbReference type="ARBA" id="ARBA00022676"/>
    </source>
</evidence>
<evidence type="ECO:0000256" key="8">
    <source>
        <dbReference type="ARBA" id="ARBA00022960"/>
    </source>
</evidence>
<dbReference type="GO" id="GO:0008360">
    <property type="term" value="P:regulation of cell shape"/>
    <property type="evidence" value="ECO:0007669"/>
    <property type="project" value="UniProtKB-KW"/>
</dbReference>
<dbReference type="Gene3D" id="3.30.10.20">
    <property type="match status" value="1"/>
</dbReference>
<dbReference type="Pfam" id="PF00905">
    <property type="entry name" value="Transpeptidase"/>
    <property type="match status" value="1"/>
</dbReference>
<feature type="compositionally biased region" description="Pro residues" evidence="14">
    <location>
        <begin position="770"/>
        <end position="783"/>
    </location>
</feature>
<evidence type="ECO:0000256" key="15">
    <source>
        <dbReference type="SAM" id="Phobius"/>
    </source>
</evidence>
<evidence type="ECO:0000256" key="2">
    <source>
        <dbReference type="ARBA" id="ARBA00007739"/>
    </source>
</evidence>
<dbReference type="InterPro" id="IPR036950">
    <property type="entry name" value="PBP_transglycosylase"/>
</dbReference>
<keyword evidence="6" id="KW-0808">Transferase</keyword>
<comment type="similarity">
    <text evidence="1">In the C-terminal section; belongs to the transpeptidase family.</text>
</comment>
<evidence type="ECO:0000256" key="4">
    <source>
        <dbReference type="ARBA" id="ARBA00022670"/>
    </source>
</evidence>
<dbReference type="RefSeq" id="WP_227423771.1">
    <property type="nucleotide sequence ID" value="NZ_CP071868.1"/>
</dbReference>
<feature type="transmembrane region" description="Helical" evidence="15">
    <location>
        <begin position="50"/>
        <end position="71"/>
    </location>
</feature>
<dbReference type="GO" id="GO:0006508">
    <property type="term" value="P:proteolysis"/>
    <property type="evidence" value="ECO:0007669"/>
    <property type="project" value="UniProtKB-KW"/>
</dbReference>
<sequence>MAVANQRGRSTGAGRRSGPAPRKDAAQRRLIDYPRAGLRGVRRWLPSWRLVLGSFLTLGFLVLGLVVAAYATTTVPKPSDFAQAQTTTVRYANNDDGSPGAVMGTFAEQKRQIVDASTLPEHVGHAVVASEDQSFYDNAGVDPVGIVRAFVNNVRGGATQGGSTITQQYVERYYSDQTTTDYVGKFREALLAVKVTQSQDKNEVLGNYLNTIYFGRGTYGIQAAAQAYFAVDAKDLTVAQGALLAGIIPSPSNWDPAVNPEKAQQRWERVLDNMVAGGWLTAADRAAQVFPPTVEVVASETYAGPQGYLLKMVRDELIDRASFDDAMIDTVGLNIVTTIEQPVQQVAEAAVAGLRDGTLAGVAPDPLTKVGLTSIDPADGAIVALYGGPDYITQSRNAVTQDRAQAGSTFKPFALVAALENGVSLSKTYSGKSPMTLDGWGGDAVRNFGGTSYGQMDLVKATAQSVNTVYAQLNLEVGPAKTADAARRAGLTTEIGDNPANVLGTDNVRVLDMASAYATFAAQGFHSTPFIVREATYLKDGAVAYRGAGTREQVFQADVMADTTYAMTQVVQVGSGKTWIKPLDRPIAGKTGTSSDNHSAWFVGFTPQLATAVAFYQPTADGAGEDAITPFGRNVDEITGGTWPAALWASYMEPVLGLPKYATVVEFPARTNVNRAVPSSTPTIAPTPTEEPAVEAPPAPTTVAIPSGLAGMKQADAEAAILDAGLTPSSSQQADATVPAGTVLSSSPAPGSEVAAGSTVSLVVSSGPAPADPVPADPAPIDPPDVAVQ</sequence>
<dbReference type="InterPro" id="IPR001460">
    <property type="entry name" value="PCN-bd_Tpept"/>
</dbReference>
<keyword evidence="5" id="KW-0328">Glycosyltransferase</keyword>
<gene>
    <name evidence="17" type="ORF">J4E96_19895</name>
</gene>
<keyword evidence="15" id="KW-0472">Membrane</keyword>
<dbReference type="EMBL" id="CP071868">
    <property type="protein sequence ID" value="QTE29487.1"/>
    <property type="molecule type" value="Genomic_DNA"/>
</dbReference>
<dbReference type="KEGG" id="psic:J4E96_19895"/>
<feature type="region of interest" description="Disordered" evidence="14">
    <location>
        <begin position="678"/>
        <end position="699"/>
    </location>
</feature>
<organism evidence="17 18">
    <name type="scientific">Pengzhenrongella sicca</name>
    <dbReference type="NCBI Taxonomy" id="2819238"/>
    <lineage>
        <taxon>Bacteria</taxon>
        <taxon>Bacillati</taxon>
        <taxon>Actinomycetota</taxon>
        <taxon>Actinomycetes</taxon>
        <taxon>Micrococcales</taxon>
        <taxon>Pengzhenrongella</taxon>
    </lineage>
</organism>
<keyword evidence="8" id="KW-0133">Cell shape</keyword>
<feature type="region of interest" description="Disordered" evidence="14">
    <location>
        <begin position="1"/>
        <end position="28"/>
    </location>
</feature>
<dbReference type="Proteomes" id="UP000663937">
    <property type="component" value="Chromosome"/>
</dbReference>